<feature type="compositionally biased region" description="Low complexity" evidence="1">
    <location>
        <begin position="132"/>
        <end position="150"/>
    </location>
</feature>
<sequence length="294" mass="30482">MTAPEESVPSTSETANQQMGAEHGSPAAARSAGATGATTNTPRAQSAAVTSAQGRASPDAIAAAQALMRSSRPSRTSSPMTSRESSPARLPPRAHSAMSGPVRRVARSRKNSIQDQSPHRPPALSGVGSTPSAAAIQRALASASSSAAVADPTKAPRQAQKPTTAATSGDTTPHWPISPRIKSPPPSGSTRSRRNSQRSLSRRPEISSTTSAPNIVLQRAQTPNPPPSTQQQQQQQQQQSRHDSTASDSEDQGGMIMKAPGRAASGTAPMLETVQEGSLPTTPGFDILTLQRTK</sequence>
<evidence type="ECO:0000313" key="2">
    <source>
        <dbReference type="EMBL" id="KAF2147377.1"/>
    </source>
</evidence>
<dbReference type="AlphaFoldDB" id="A0A6A6BWU6"/>
<feature type="compositionally biased region" description="Polar residues" evidence="1">
    <location>
        <begin position="8"/>
        <end position="19"/>
    </location>
</feature>
<organism evidence="2 3">
    <name type="scientific">Aplosporella prunicola CBS 121167</name>
    <dbReference type="NCBI Taxonomy" id="1176127"/>
    <lineage>
        <taxon>Eukaryota</taxon>
        <taxon>Fungi</taxon>
        <taxon>Dikarya</taxon>
        <taxon>Ascomycota</taxon>
        <taxon>Pezizomycotina</taxon>
        <taxon>Dothideomycetes</taxon>
        <taxon>Dothideomycetes incertae sedis</taxon>
        <taxon>Botryosphaeriales</taxon>
        <taxon>Aplosporellaceae</taxon>
        <taxon>Aplosporella</taxon>
    </lineage>
</organism>
<evidence type="ECO:0000256" key="1">
    <source>
        <dbReference type="SAM" id="MobiDB-lite"/>
    </source>
</evidence>
<feature type="region of interest" description="Disordered" evidence="1">
    <location>
        <begin position="1"/>
        <end position="294"/>
    </location>
</feature>
<accession>A0A6A6BWU6</accession>
<feature type="compositionally biased region" description="Low complexity" evidence="1">
    <location>
        <begin position="230"/>
        <end position="239"/>
    </location>
</feature>
<feature type="compositionally biased region" description="Low complexity" evidence="1">
    <location>
        <begin position="25"/>
        <end position="44"/>
    </location>
</feature>
<gene>
    <name evidence="2" type="ORF">K452DRAFT_6494</name>
</gene>
<name>A0A6A6BWU6_9PEZI</name>
<evidence type="ECO:0000313" key="3">
    <source>
        <dbReference type="Proteomes" id="UP000799438"/>
    </source>
</evidence>
<dbReference type="Proteomes" id="UP000799438">
    <property type="component" value="Unassembled WGS sequence"/>
</dbReference>
<feature type="compositionally biased region" description="Polar residues" evidence="1">
    <location>
        <begin position="160"/>
        <end position="171"/>
    </location>
</feature>
<dbReference type="OrthoDB" id="1204at2759"/>
<proteinExistence type="predicted"/>
<protein>
    <submittedName>
        <fullName evidence="2">Uncharacterized protein</fullName>
    </submittedName>
</protein>
<dbReference type="EMBL" id="ML995474">
    <property type="protein sequence ID" value="KAF2147377.1"/>
    <property type="molecule type" value="Genomic_DNA"/>
</dbReference>
<reference evidence="2" key="1">
    <citation type="journal article" date="2020" name="Stud. Mycol.">
        <title>101 Dothideomycetes genomes: a test case for predicting lifestyles and emergence of pathogens.</title>
        <authorList>
            <person name="Haridas S."/>
            <person name="Albert R."/>
            <person name="Binder M."/>
            <person name="Bloem J."/>
            <person name="Labutti K."/>
            <person name="Salamov A."/>
            <person name="Andreopoulos B."/>
            <person name="Baker S."/>
            <person name="Barry K."/>
            <person name="Bills G."/>
            <person name="Bluhm B."/>
            <person name="Cannon C."/>
            <person name="Castanera R."/>
            <person name="Culley D."/>
            <person name="Daum C."/>
            <person name="Ezra D."/>
            <person name="Gonzalez J."/>
            <person name="Henrissat B."/>
            <person name="Kuo A."/>
            <person name="Liang C."/>
            <person name="Lipzen A."/>
            <person name="Lutzoni F."/>
            <person name="Magnuson J."/>
            <person name="Mondo S."/>
            <person name="Nolan M."/>
            <person name="Ohm R."/>
            <person name="Pangilinan J."/>
            <person name="Park H.-J."/>
            <person name="Ramirez L."/>
            <person name="Alfaro M."/>
            <person name="Sun H."/>
            <person name="Tritt A."/>
            <person name="Yoshinaga Y."/>
            <person name="Zwiers L.-H."/>
            <person name="Turgeon B."/>
            <person name="Goodwin S."/>
            <person name="Spatafora J."/>
            <person name="Crous P."/>
            <person name="Grigoriev I."/>
        </authorList>
    </citation>
    <scope>NUCLEOTIDE SEQUENCE</scope>
    <source>
        <strain evidence="2">CBS 121167</strain>
    </source>
</reference>
<keyword evidence="3" id="KW-1185">Reference proteome</keyword>
<dbReference type="GeneID" id="54304486"/>
<feature type="compositionally biased region" description="Low complexity" evidence="1">
    <location>
        <begin position="68"/>
        <end position="87"/>
    </location>
</feature>
<dbReference type="RefSeq" id="XP_033403085.1">
    <property type="nucleotide sequence ID" value="XM_033546979.1"/>
</dbReference>